<feature type="domain" description="DUF7869" evidence="1">
    <location>
        <begin position="215"/>
        <end position="354"/>
    </location>
</feature>
<dbReference type="InterPro" id="IPR057191">
    <property type="entry name" value="DUF7869"/>
</dbReference>
<name>A0AAU9UJ04_EUPED</name>
<gene>
    <name evidence="2" type="ORF">EEDITHA_LOCUS12082</name>
</gene>
<dbReference type="Pfam" id="PF25273">
    <property type="entry name" value="DUF7869"/>
    <property type="match status" value="1"/>
</dbReference>
<evidence type="ECO:0000313" key="2">
    <source>
        <dbReference type="EMBL" id="CAH2096785.1"/>
    </source>
</evidence>
<comment type="caution">
    <text evidence="2">The sequence shown here is derived from an EMBL/GenBank/DDBJ whole genome shotgun (WGS) entry which is preliminary data.</text>
</comment>
<proteinExistence type="predicted"/>
<evidence type="ECO:0000313" key="3">
    <source>
        <dbReference type="Proteomes" id="UP001153954"/>
    </source>
</evidence>
<organism evidence="2 3">
    <name type="scientific">Euphydryas editha</name>
    <name type="common">Edith's checkerspot</name>
    <dbReference type="NCBI Taxonomy" id="104508"/>
    <lineage>
        <taxon>Eukaryota</taxon>
        <taxon>Metazoa</taxon>
        <taxon>Ecdysozoa</taxon>
        <taxon>Arthropoda</taxon>
        <taxon>Hexapoda</taxon>
        <taxon>Insecta</taxon>
        <taxon>Pterygota</taxon>
        <taxon>Neoptera</taxon>
        <taxon>Endopterygota</taxon>
        <taxon>Lepidoptera</taxon>
        <taxon>Glossata</taxon>
        <taxon>Ditrysia</taxon>
        <taxon>Papilionoidea</taxon>
        <taxon>Nymphalidae</taxon>
        <taxon>Nymphalinae</taxon>
        <taxon>Euphydryas</taxon>
    </lineage>
</organism>
<evidence type="ECO:0000259" key="1">
    <source>
        <dbReference type="Pfam" id="PF25273"/>
    </source>
</evidence>
<dbReference type="AlphaFoldDB" id="A0AAU9UJ04"/>
<dbReference type="PANTHER" id="PTHR10773:SF19">
    <property type="match status" value="1"/>
</dbReference>
<accession>A0AAU9UJ04</accession>
<dbReference type="EMBL" id="CAKOGL010000017">
    <property type="protein sequence ID" value="CAH2096785.1"/>
    <property type="molecule type" value="Genomic_DNA"/>
</dbReference>
<reference evidence="2" key="1">
    <citation type="submission" date="2022-03" db="EMBL/GenBank/DDBJ databases">
        <authorList>
            <person name="Tunstrom K."/>
        </authorList>
    </citation>
    <scope>NUCLEOTIDE SEQUENCE</scope>
</reference>
<dbReference type="Proteomes" id="UP001153954">
    <property type="component" value="Unassembled WGS sequence"/>
</dbReference>
<dbReference type="PANTHER" id="PTHR10773">
    <property type="entry name" value="DNA-DIRECTED RNA POLYMERASES I, II, AND III SUBUNIT RPABC2"/>
    <property type="match status" value="1"/>
</dbReference>
<sequence length="468" mass="54726">MFLNTIALSDRVVSTAWKKYDGNTMIEDDKRGLYKHEKRVYSGDMVKSVCDHVRCFPVVEAHYVRKNSSKLYLEGVDSISRMYKLYCEWFDAEKYSSKATTKRQYREVVKANFNLALHRPKKDKCDVCHVFSNKSSKTAEETAAFDLHQLRKNKARELKNLDKKDAEVNNNLVTATFDFQKVLISPYGEISVLYYKRRLSTLNFTVFNVATKIGTCYMWHEAIARRGSIEVSSCLLDFIKSHAERGIKEFRLWSDNCAGQNRNRIVFSLYMYVAKKLGVTVTHRFLEKGHTQNEGDSVHATIERYSKHKTIWTPQEWYCLVRWAKSEGDPYIVKEITKEDVLDFKTLLENKNWTKNTDNEKVSWNSIKEVKVTAEQNDRIEYKYDFDEEPKTIIVLRTGTRNKKRLENDIAMKQAYQEPLPITKEKYKDIADLCRGGIIPERYHDFYLKLPTTIACNLAPEESNSDLE</sequence>
<keyword evidence="3" id="KW-1185">Reference proteome</keyword>
<protein>
    <recommendedName>
        <fullName evidence="1">DUF7869 domain-containing protein</fullName>
    </recommendedName>
</protein>